<dbReference type="AlphaFoldDB" id="X0UEL2"/>
<dbReference type="InterPro" id="IPR001054">
    <property type="entry name" value="A/G_cyclase"/>
</dbReference>
<evidence type="ECO:0000313" key="2">
    <source>
        <dbReference type="EMBL" id="GAF86925.1"/>
    </source>
</evidence>
<dbReference type="SUPFAM" id="SSF53474">
    <property type="entry name" value="alpha/beta-Hydrolases"/>
    <property type="match status" value="1"/>
</dbReference>
<evidence type="ECO:0000259" key="1">
    <source>
        <dbReference type="PROSITE" id="PS50125"/>
    </source>
</evidence>
<sequence>IAREALPTVARALNEFDVTALLPQVTSPTLVLRRRQTALPDDVARTLASRIPDARLALLEGTVGAPYLEDTEAVLQAIDEFLGEGEEAAAGAEAPAAGAFRTVLFTDVEGSTVLTQRLGDAKAREVLRAHERIVRDALKAHGGSEVKTMGDGFMASFSSATRALECAIAMQRAFAEHNETAEEAIRVRIGLNAGEPIAEEEDLFGTAVILAARIAAKAEGEEIVASDVVRQLVAGKGFLFSDRGDVALRGFEDPVRLYDVRWRD</sequence>
<protein>
    <recommendedName>
        <fullName evidence="1">Guanylate cyclase domain-containing protein</fullName>
    </recommendedName>
</protein>
<comment type="caution">
    <text evidence="2">The sequence shown here is derived from an EMBL/GenBank/DDBJ whole genome shotgun (WGS) entry which is preliminary data.</text>
</comment>
<name>X0UEL2_9ZZZZ</name>
<dbReference type="EMBL" id="BARS01015070">
    <property type="protein sequence ID" value="GAF86925.1"/>
    <property type="molecule type" value="Genomic_DNA"/>
</dbReference>
<accession>X0UEL2</accession>
<feature type="non-terminal residue" evidence="2">
    <location>
        <position position="1"/>
    </location>
</feature>
<dbReference type="SMART" id="SM00044">
    <property type="entry name" value="CYCc"/>
    <property type="match status" value="1"/>
</dbReference>
<dbReference type="InterPro" id="IPR029787">
    <property type="entry name" value="Nucleotide_cyclase"/>
</dbReference>
<dbReference type="InterPro" id="IPR050697">
    <property type="entry name" value="Adenylyl/Guanylyl_Cyclase_3/4"/>
</dbReference>
<gene>
    <name evidence="2" type="ORF">S01H1_25017</name>
</gene>
<reference evidence="2" key="1">
    <citation type="journal article" date="2014" name="Front. Microbiol.">
        <title>High frequency of phylogenetically diverse reductive dehalogenase-homologous genes in deep subseafloor sedimentary metagenomes.</title>
        <authorList>
            <person name="Kawai M."/>
            <person name="Futagami T."/>
            <person name="Toyoda A."/>
            <person name="Takaki Y."/>
            <person name="Nishi S."/>
            <person name="Hori S."/>
            <person name="Arai W."/>
            <person name="Tsubouchi T."/>
            <person name="Morono Y."/>
            <person name="Uchiyama I."/>
            <person name="Ito T."/>
            <person name="Fujiyama A."/>
            <person name="Inagaki F."/>
            <person name="Takami H."/>
        </authorList>
    </citation>
    <scope>NUCLEOTIDE SEQUENCE</scope>
    <source>
        <strain evidence="2">Expedition CK06-06</strain>
    </source>
</reference>
<dbReference type="Gene3D" id="3.40.50.1820">
    <property type="entry name" value="alpha/beta hydrolase"/>
    <property type="match status" value="1"/>
</dbReference>
<dbReference type="GO" id="GO:0009190">
    <property type="term" value="P:cyclic nucleotide biosynthetic process"/>
    <property type="evidence" value="ECO:0007669"/>
    <property type="project" value="InterPro"/>
</dbReference>
<organism evidence="2">
    <name type="scientific">marine sediment metagenome</name>
    <dbReference type="NCBI Taxonomy" id="412755"/>
    <lineage>
        <taxon>unclassified sequences</taxon>
        <taxon>metagenomes</taxon>
        <taxon>ecological metagenomes</taxon>
    </lineage>
</organism>
<dbReference type="PROSITE" id="PS50125">
    <property type="entry name" value="GUANYLATE_CYCLASE_2"/>
    <property type="match status" value="1"/>
</dbReference>
<dbReference type="PANTHER" id="PTHR43081">
    <property type="entry name" value="ADENYLATE CYCLASE, TERMINAL-DIFFERENTIATION SPECIFIC-RELATED"/>
    <property type="match status" value="1"/>
</dbReference>
<dbReference type="SUPFAM" id="SSF55073">
    <property type="entry name" value="Nucleotide cyclase"/>
    <property type="match status" value="1"/>
</dbReference>
<dbReference type="PANTHER" id="PTHR43081:SF1">
    <property type="entry name" value="ADENYLATE CYCLASE, TERMINAL-DIFFERENTIATION SPECIFIC"/>
    <property type="match status" value="1"/>
</dbReference>
<dbReference type="Pfam" id="PF00211">
    <property type="entry name" value="Guanylate_cyc"/>
    <property type="match status" value="1"/>
</dbReference>
<dbReference type="Gene3D" id="3.30.70.1230">
    <property type="entry name" value="Nucleotide cyclase"/>
    <property type="match status" value="1"/>
</dbReference>
<dbReference type="CDD" id="cd07302">
    <property type="entry name" value="CHD"/>
    <property type="match status" value="1"/>
</dbReference>
<feature type="domain" description="Guanylate cyclase" evidence="1">
    <location>
        <begin position="102"/>
        <end position="215"/>
    </location>
</feature>
<dbReference type="InterPro" id="IPR029058">
    <property type="entry name" value="AB_hydrolase_fold"/>
</dbReference>
<proteinExistence type="predicted"/>
<dbReference type="GO" id="GO:0035556">
    <property type="term" value="P:intracellular signal transduction"/>
    <property type="evidence" value="ECO:0007669"/>
    <property type="project" value="InterPro"/>
</dbReference>